<protein>
    <submittedName>
        <fullName evidence="2">Serine hydrolase domain-containing protein</fullName>
        <ecNumber evidence="2">3.-.-.-</ecNumber>
    </submittedName>
</protein>
<keyword evidence="3" id="KW-1185">Reference proteome</keyword>
<keyword evidence="2" id="KW-0378">Hydrolase</keyword>
<accession>A0ABW3AC44</accession>
<dbReference type="GO" id="GO:0016787">
    <property type="term" value="F:hydrolase activity"/>
    <property type="evidence" value="ECO:0007669"/>
    <property type="project" value="UniProtKB-KW"/>
</dbReference>
<dbReference type="PANTHER" id="PTHR46825:SF7">
    <property type="entry name" value="D-ALANYL-D-ALANINE CARBOXYPEPTIDASE"/>
    <property type="match status" value="1"/>
</dbReference>
<name>A0ABW3AC44_9ACTN</name>
<evidence type="ECO:0000313" key="2">
    <source>
        <dbReference type="EMBL" id="MFD0788576.1"/>
    </source>
</evidence>
<reference evidence="3" key="1">
    <citation type="journal article" date="2019" name="Int. J. Syst. Evol. Microbiol.">
        <title>The Global Catalogue of Microorganisms (GCM) 10K type strain sequencing project: providing services to taxonomists for standard genome sequencing and annotation.</title>
        <authorList>
            <consortium name="The Broad Institute Genomics Platform"/>
            <consortium name="The Broad Institute Genome Sequencing Center for Infectious Disease"/>
            <person name="Wu L."/>
            <person name="Ma J."/>
        </authorList>
    </citation>
    <scope>NUCLEOTIDE SEQUENCE [LARGE SCALE GENOMIC DNA]</scope>
    <source>
        <strain evidence="3">JCM 32148</strain>
    </source>
</reference>
<dbReference type="Proteomes" id="UP001597053">
    <property type="component" value="Unassembled WGS sequence"/>
</dbReference>
<proteinExistence type="predicted"/>
<dbReference type="InterPro" id="IPR050491">
    <property type="entry name" value="AmpC-like"/>
</dbReference>
<gene>
    <name evidence="2" type="ORF">ACFQZ8_32065</name>
</gene>
<dbReference type="Gene3D" id="3.40.710.10">
    <property type="entry name" value="DD-peptidase/beta-lactamase superfamily"/>
    <property type="match status" value="1"/>
</dbReference>
<dbReference type="InterPro" id="IPR012338">
    <property type="entry name" value="Beta-lactam/transpept-like"/>
</dbReference>
<sequence length="181" mass="19569">MPGTARQVDLLVAQAQSTGRAPSLVMGVVRDGSLVHVATGGEHPTAHPDLQYRIGSISKTMTAVTVMQERDAGRLNLDDPLEEHLPDTGVGGLTLRQLLGHASGLQREPVGEWWERAEGTDLATLLTGVNADKIAYPAHRAYHYSNLAYGLLGGVLERTTGTPWAELVHRRILDPLGLRRT</sequence>
<comment type="caution">
    <text evidence="2">The sequence shown here is derived from an EMBL/GenBank/DDBJ whole genome shotgun (WGS) entry which is preliminary data.</text>
</comment>
<dbReference type="SUPFAM" id="SSF56601">
    <property type="entry name" value="beta-lactamase/transpeptidase-like"/>
    <property type="match status" value="1"/>
</dbReference>
<dbReference type="Pfam" id="PF00144">
    <property type="entry name" value="Beta-lactamase"/>
    <property type="match status" value="1"/>
</dbReference>
<dbReference type="PANTHER" id="PTHR46825">
    <property type="entry name" value="D-ALANYL-D-ALANINE-CARBOXYPEPTIDASE/ENDOPEPTIDASE AMPH"/>
    <property type="match status" value="1"/>
</dbReference>
<feature type="non-terminal residue" evidence="2">
    <location>
        <position position="181"/>
    </location>
</feature>
<dbReference type="InterPro" id="IPR001466">
    <property type="entry name" value="Beta-lactam-related"/>
</dbReference>
<evidence type="ECO:0000259" key="1">
    <source>
        <dbReference type="Pfam" id="PF00144"/>
    </source>
</evidence>
<evidence type="ECO:0000313" key="3">
    <source>
        <dbReference type="Proteomes" id="UP001597053"/>
    </source>
</evidence>
<dbReference type="EMBL" id="JBHTHM010002903">
    <property type="protein sequence ID" value="MFD0788576.1"/>
    <property type="molecule type" value="Genomic_DNA"/>
</dbReference>
<organism evidence="2 3">
    <name type="scientific">Micromonospora azadirachtae</name>
    <dbReference type="NCBI Taxonomy" id="1970735"/>
    <lineage>
        <taxon>Bacteria</taxon>
        <taxon>Bacillati</taxon>
        <taxon>Actinomycetota</taxon>
        <taxon>Actinomycetes</taxon>
        <taxon>Micromonosporales</taxon>
        <taxon>Micromonosporaceae</taxon>
        <taxon>Micromonospora</taxon>
    </lineage>
</organism>
<feature type="domain" description="Beta-lactamase-related" evidence="1">
    <location>
        <begin position="10"/>
        <end position="181"/>
    </location>
</feature>
<dbReference type="EC" id="3.-.-.-" evidence="2"/>